<dbReference type="Gene3D" id="3.20.20.80">
    <property type="entry name" value="Glycosidases"/>
    <property type="match status" value="1"/>
</dbReference>
<proteinExistence type="predicted"/>
<dbReference type="RefSeq" id="WP_275231352.1">
    <property type="nucleotide sequence ID" value="NZ_JARDXE010000001.1"/>
</dbReference>
<dbReference type="AlphaFoldDB" id="A0AAW6LET6"/>
<protein>
    <submittedName>
        <fullName evidence="1">Glycoside hydrolase family 71 protein</fullName>
    </submittedName>
</protein>
<keyword evidence="1" id="KW-0378">Hydrolase</keyword>
<evidence type="ECO:0000313" key="2">
    <source>
        <dbReference type="Proteomes" id="UP001217325"/>
    </source>
</evidence>
<dbReference type="Proteomes" id="UP001217325">
    <property type="component" value="Unassembled WGS sequence"/>
</dbReference>
<gene>
    <name evidence="1" type="ORF">PXH69_01115</name>
</gene>
<evidence type="ECO:0000313" key="1">
    <source>
        <dbReference type="EMBL" id="MDE8643527.1"/>
    </source>
</evidence>
<reference evidence="1" key="1">
    <citation type="submission" date="2023-02" db="EMBL/GenBank/DDBJ databases">
        <title>A novel hydrolase synthesized by Rhodococcus erythropolis HQ is responsible for the detoxification of Zearalenone.</title>
        <authorList>
            <person name="Hu J."/>
            <person name="Xu J."/>
        </authorList>
    </citation>
    <scope>NUCLEOTIDE SEQUENCE</scope>
    <source>
        <strain evidence="1">HQ</strain>
    </source>
</reference>
<dbReference type="GO" id="GO:0051118">
    <property type="term" value="F:glucan endo-1,3-alpha-glucosidase activity"/>
    <property type="evidence" value="ECO:0007669"/>
    <property type="project" value="InterPro"/>
</dbReference>
<name>A0AAW6LET6_RHOSG</name>
<dbReference type="CDD" id="cd11577">
    <property type="entry name" value="GH71"/>
    <property type="match status" value="1"/>
</dbReference>
<dbReference type="Pfam" id="PF03659">
    <property type="entry name" value="Glyco_hydro_71"/>
    <property type="match status" value="1"/>
</dbReference>
<organism evidence="1 2">
    <name type="scientific">Rhodococcus qingshengii</name>
    <dbReference type="NCBI Taxonomy" id="334542"/>
    <lineage>
        <taxon>Bacteria</taxon>
        <taxon>Bacillati</taxon>
        <taxon>Actinomycetota</taxon>
        <taxon>Actinomycetes</taxon>
        <taxon>Mycobacteriales</taxon>
        <taxon>Nocardiaceae</taxon>
        <taxon>Rhodococcus</taxon>
        <taxon>Rhodococcus erythropolis group</taxon>
    </lineage>
</organism>
<dbReference type="InterPro" id="IPR005197">
    <property type="entry name" value="Glyco_hydro_71"/>
</dbReference>
<accession>A0AAW6LET6</accession>
<dbReference type="EMBL" id="JARDXE010000001">
    <property type="protein sequence ID" value="MDE8643527.1"/>
    <property type="molecule type" value="Genomic_DNA"/>
</dbReference>
<sequence length="515" mass="56052">MRLVRIQRYAILPKTIRVLCLSTAIALSLTFAYSYQGQGHTESPTFAPTTLSVNPESAALPFDIPDRATLNGRKVFGHYFPPYPVSIDNATPNSDFYTTQYMTVHGENNAHVNSAGFIRDRPAPRPPIADPQWRQRDLETEVRQAVAAGLDGFSVDIMAKATDTSWWGSIIPGALMQAAATVDPNFKVMLMPDMSASFNNMTPAELAAEMAPYATKPSVFKLGDGRLVISPFLAEAKSPTWWSQFITLMSQSYGINVALVPVFLDEAANRNAFASISYGMSSWGNRNPAGNPVVNSPNTPLDLAAAAHALGKIWMQSVSFQDVRPNQAIYDEAENTQNLRNTWQIALDSGSEWVQLTTWNDYSEGTSFAPSAGHGRSLLDINAYGLYWFRSGVMPTIVRDTAYLSYRTQKVSAVPANPSTPPMSLRQWSSPARDTVEVLTFLTAPAVVKVTVGSTITTCNAPAGMSSCIAPLKVGSIKASVVRGTTEVSRVSSHAAVTATPYNQNLEYLVDSSRR</sequence>
<comment type="caution">
    <text evidence="1">The sequence shown here is derived from an EMBL/GenBank/DDBJ whole genome shotgun (WGS) entry which is preliminary data.</text>
</comment>